<reference evidence="1" key="1">
    <citation type="submission" date="2019-08" db="EMBL/GenBank/DDBJ databases">
        <authorList>
            <person name="Kucharzyk K."/>
            <person name="Murdoch R.W."/>
            <person name="Higgins S."/>
            <person name="Loffler F."/>
        </authorList>
    </citation>
    <scope>NUCLEOTIDE SEQUENCE</scope>
</reference>
<dbReference type="AlphaFoldDB" id="A0A644XR27"/>
<organism evidence="1">
    <name type="scientific">bioreactor metagenome</name>
    <dbReference type="NCBI Taxonomy" id="1076179"/>
    <lineage>
        <taxon>unclassified sequences</taxon>
        <taxon>metagenomes</taxon>
        <taxon>ecological metagenomes</taxon>
    </lineage>
</organism>
<accession>A0A644XR27</accession>
<gene>
    <name evidence="1" type="ORF">SDC9_64766</name>
</gene>
<proteinExistence type="predicted"/>
<protein>
    <submittedName>
        <fullName evidence="1">Uncharacterized protein</fullName>
    </submittedName>
</protein>
<dbReference type="EMBL" id="VSSQ01002967">
    <property type="protein sequence ID" value="MPM18357.1"/>
    <property type="molecule type" value="Genomic_DNA"/>
</dbReference>
<sequence length="223" mass="25140">MKNIFYKVIVFTILIALVGNISISVSAKSINNNQLTINSNATLMSKELIEKADKYVNIKNGEFVLDNSAYRDSVLSESEIQEVKLNIVNSNNLLKGNNNNSVNSEEKSIKISFSDQQMNTAFEKYGINVNDISAASAEVSGVNQVVTYWWGYYIYLDSYYTELAFYMNQAALAAAFSSLFPYLRITQALATVMIIKRLWERFWGSGCVVSWNTALGYQDSWSQ</sequence>
<comment type="caution">
    <text evidence="1">The sequence shown here is derived from an EMBL/GenBank/DDBJ whole genome shotgun (WGS) entry which is preliminary data.</text>
</comment>
<name>A0A644XR27_9ZZZZ</name>
<evidence type="ECO:0000313" key="1">
    <source>
        <dbReference type="EMBL" id="MPM18357.1"/>
    </source>
</evidence>